<dbReference type="eggNOG" id="ENOG502Z8PQ">
    <property type="taxonomic scope" value="Bacteria"/>
</dbReference>
<evidence type="ECO:0000313" key="2">
    <source>
        <dbReference type="EMBL" id="BAL86500.1"/>
    </source>
</evidence>
<keyword evidence="1" id="KW-1133">Transmembrane helix</keyword>
<dbReference type="RefSeq" id="WP_014441397.1">
    <property type="nucleotide sequence ID" value="NC_017093.1"/>
</dbReference>
<reference evidence="2 3" key="1">
    <citation type="submission" date="2012-02" db="EMBL/GenBank/DDBJ databases">
        <title>Complete genome sequence of Actinoplanes missouriensis 431 (= NBRC 102363).</title>
        <authorList>
            <person name="Ohnishi Y."/>
            <person name="Ishikawa J."/>
            <person name="Sekine M."/>
            <person name="Hosoyama A."/>
            <person name="Harada T."/>
            <person name="Narita H."/>
            <person name="Hata T."/>
            <person name="Konno Y."/>
            <person name="Tutikane K."/>
            <person name="Fujita N."/>
            <person name="Horinouchi S."/>
            <person name="Hayakawa M."/>
        </authorList>
    </citation>
    <scope>NUCLEOTIDE SEQUENCE [LARGE SCALE GENOMIC DNA]</scope>
    <source>
        <strain evidence="3">ATCC 14538 / DSM 43046 / CBS 188.64 / JCM 3121 / NBRC 102363 / NCIMB 12654 / NRRL B-3342 / UNCC 431</strain>
    </source>
</reference>
<dbReference type="STRING" id="512565.AMIS_12800"/>
<organism evidence="2 3">
    <name type="scientific">Actinoplanes missouriensis (strain ATCC 14538 / DSM 43046 / CBS 188.64 / JCM 3121 / NBRC 102363 / NCIMB 12654 / NRRL B-3342 / UNCC 431)</name>
    <dbReference type="NCBI Taxonomy" id="512565"/>
    <lineage>
        <taxon>Bacteria</taxon>
        <taxon>Bacillati</taxon>
        <taxon>Actinomycetota</taxon>
        <taxon>Actinomycetes</taxon>
        <taxon>Micromonosporales</taxon>
        <taxon>Micromonosporaceae</taxon>
        <taxon>Actinoplanes</taxon>
    </lineage>
</organism>
<accession>I0H0G3</accession>
<evidence type="ECO:0000313" key="3">
    <source>
        <dbReference type="Proteomes" id="UP000007882"/>
    </source>
</evidence>
<gene>
    <name evidence="2" type="ordered locus">AMIS_12800</name>
</gene>
<dbReference type="InterPro" id="IPR049978">
    <property type="entry name" value="SCO6880-like"/>
</dbReference>
<dbReference type="KEGG" id="ams:AMIS_12800"/>
<dbReference type="AlphaFoldDB" id="I0H0G3"/>
<feature type="transmembrane region" description="Helical" evidence="1">
    <location>
        <begin position="46"/>
        <end position="67"/>
    </location>
</feature>
<keyword evidence="1" id="KW-0812">Transmembrane</keyword>
<dbReference type="OrthoDB" id="4505949at2"/>
<dbReference type="NCBIfam" id="NF042935">
    <property type="entry name" value="SCO6880_fam"/>
    <property type="match status" value="1"/>
</dbReference>
<evidence type="ECO:0000256" key="1">
    <source>
        <dbReference type="SAM" id="Phobius"/>
    </source>
</evidence>
<name>I0H0G3_ACTM4</name>
<proteinExistence type="predicted"/>
<dbReference type="PATRIC" id="fig|512565.3.peg.1284"/>
<dbReference type="Proteomes" id="UP000007882">
    <property type="component" value="Chromosome"/>
</dbReference>
<evidence type="ECO:0008006" key="4">
    <source>
        <dbReference type="Google" id="ProtNLM"/>
    </source>
</evidence>
<feature type="transmembrane region" description="Helical" evidence="1">
    <location>
        <begin position="20"/>
        <end position="40"/>
    </location>
</feature>
<sequence>MTTTTAPRTYGNFKPARRRLIGGMGPLGVAVAAAFAMLTLFTLSVIGFQAAIVVAVFGVVVVVPLMVRWGGRTIAERVARRALVGLGRLGRQHVYRAGVVSRIPGRTRLPGLLHDSQVVEVETGRADYPRVGIVILPRVKHFSVSLRCDTSGTDLVDSETIDTWVARTGGWLRSLSEEPGLIQAQVTVETAPDPGTRLAAAVSAQVTDAAPDLARSVLEQVVSEYPRAAPQVDTRVTLTWALPKPRRPRSGGPRRAMTPDEMCVRIASRLPGLMEMLRGTGAGDTRPMAPEELAAVCRSAYDPAAASLLSTDSAEAVAWVDAGPVAAHEEWDHYRHDSGVSMSWGLAEAPRGIIHATVLPRLMAATPGLLRKRVTMVWHPMTPEQAANAVDMDVRDARFRAAQKARPGARELADIASANAVAAAEAEGEGQIRFSLMVTATVGSVDELDAAEDTVRQLSASTRLRLRPQYGSQAAAFAAGLPVGVVLSRHAHIPS</sequence>
<dbReference type="HOGENOM" id="CLU_041274_0_0_11"/>
<keyword evidence="3" id="KW-1185">Reference proteome</keyword>
<protein>
    <recommendedName>
        <fullName evidence="4">Integral membrane protein</fullName>
    </recommendedName>
</protein>
<dbReference type="EMBL" id="AP012319">
    <property type="protein sequence ID" value="BAL86500.1"/>
    <property type="molecule type" value="Genomic_DNA"/>
</dbReference>
<keyword evidence="1" id="KW-0472">Membrane</keyword>